<evidence type="ECO:0000256" key="3">
    <source>
        <dbReference type="ARBA" id="ARBA00022553"/>
    </source>
</evidence>
<dbReference type="EMBL" id="CP050063">
    <property type="protein sequence ID" value="QIP16538.1"/>
    <property type="molecule type" value="Genomic_DNA"/>
</dbReference>
<keyword evidence="5" id="KW-0418">Kinase</keyword>
<evidence type="ECO:0000313" key="9">
    <source>
        <dbReference type="Proteomes" id="UP000501802"/>
    </source>
</evidence>
<dbReference type="InterPro" id="IPR004358">
    <property type="entry name" value="Sig_transdc_His_kin-like_C"/>
</dbReference>
<name>A0A6G9AW01_9BACT</name>
<dbReference type="Pfam" id="PF01590">
    <property type="entry name" value="GAF"/>
    <property type="match status" value="1"/>
</dbReference>
<dbReference type="SUPFAM" id="SSF47384">
    <property type="entry name" value="Homodimeric domain of signal transducing histidine kinase"/>
    <property type="match status" value="1"/>
</dbReference>
<evidence type="ECO:0000256" key="6">
    <source>
        <dbReference type="SAM" id="Coils"/>
    </source>
</evidence>
<evidence type="ECO:0000256" key="2">
    <source>
        <dbReference type="ARBA" id="ARBA00012438"/>
    </source>
</evidence>
<dbReference type="GO" id="GO:0000155">
    <property type="term" value="F:phosphorelay sensor kinase activity"/>
    <property type="evidence" value="ECO:0007669"/>
    <property type="project" value="InterPro"/>
</dbReference>
<dbReference type="GO" id="GO:0030295">
    <property type="term" value="F:protein kinase activator activity"/>
    <property type="evidence" value="ECO:0007669"/>
    <property type="project" value="TreeGrafter"/>
</dbReference>
<dbReference type="InterPro" id="IPR003018">
    <property type="entry name" value="GAF"/>
</dbReference>
<dbReference type="SUPFAM" id="SSF55781">
    <property type="entry name" value="GAF domain-like"/>
    <property type="match status" value="1"/>
</dbReference>
<gene>
    <name evidence="8" type="ORF">G8759_29785</name>
</gene>
<dbReference type="CDD" id="cd00082">
    <property type="entry name" value="HisKA"/>
    <property type="match status" value="1"/>
</dbReference>
<sequence length="455" mass="50332">MLPIQPDPEINRLQAIRSYEILDSLPEADYDHITSLAAQICQTPISLISLVDEKRQWFKSALGFAVRETPRQFSFCAHAILHPNQPFLVPDTRQDERFASNPFVTGEPHVVFYAGIPLIDDNGFPLGSLCVLDDKPRQLSEAQLGALQTLTNQIVNLLTLRKASKALLLSEQRYRTLTEELEEQVQIRTQALKQANDELHHANKLLRQANDALHEFASVASHDLQEPLRKIQSFGNLLQAQYADQLGEGKTYLDRMQSASNRMSCLIQDLLSYSRISALHERRQLISLSAVVQTVLSDLELVIAETGALVEVDALPEVLGDSIQLGQLFQNLFSNALKFSRAATSSQGTSAISKPPRIQIRVQTLLAKDLPPSVKPALSAPLYYRIDVIDTGIGFEQKHADRIFQVFQRLHGKSEFAGTGIGLAICAKVVSNHGGAIRATSQPGQGATFSVFLPN</sequence>
<dbReference type="AlphaFoldDB" id="A0A6G9AW01"/>
<reference evidence="8 9" key="1">
    <citation type="submission" date="2020-03" db="EMBL/GenBank/DDBJ databases">
        <authorList>
            <person name="Kim M.K."/>
        </authorList>
    </citation>
    <scope>NUCLEOTIDE SEQUENCE [LARGE SCALE GENOMIC DNA]</scope>
    <source>
        <strain evidence="8 9">BT328</strain>
    </source>
</reference>
<protein>
    <recommendedName>
        <fullName evidence="2">histidine kinase</fullName>
        <ecNumber evidence="2">2.7.13.3</ecNumber>
    </recommendedName>
</protein>
<feature type="coiled-coil region" evidence="6">
    <location>
        <begin position="178"/>
        <end position="212"/>
    </location>
</feature>
<dbReference type="KEGG" id="spib:G8759_29785"/>
<accession>A0A6G9AW01</accession>
<dbReference type="Proteomes" id="UP000501802">
    <property type="component" value="Chromosome"/>
</dbReference>
<keyword evidence="9" id="KW-1185">Reference proteome</keyword>
<dbReference type="Gene3D" id="1.10.287.130">
    <property type="match status" value="1"/>
</dbReference>
<dbReference type="Pfam" id="PF02518">
    <property type="entry name" value="HATPase_c"/>
    <property type="match status" value="1"/>
</dbReference>
<dbReference type="PANTHER" id="PTHR42878">
    <property type="entry name" value="TWO-COMPONENT HISTIDINE KINASE"/>
    <property type="match status" value="1"/>
</dbReference>
<evidence type="ECO:0000256" key="4">
    <source>
        <dbReference type="ARBA" id="ARBA00022679"/>
    </source>
</evidence>
<evidence type="ECO:0000256" key="1">
    <source>
        <dbReference type="ARBA" id="ARBA00000085"/>
    </source>
</evidence>
<dbReference type="RefSeq" id="WP_167216526.1">
    <property type="nucleotide sequence ID" value="NZ_CP050063.1"/>
</dbReference>
<evidence type="ECO:0000259" key="7">
    <source>
        <dbReference type="PROSITE" id="PS50109"/>
    </source>
</evidence>
<dbReference type="SMART" id="SM00388">
    <property type="entry name" value="HisKA"/>
    <property type="match status" value="1"/>
</dbReference>
<evidence type="ECO:0000256" key="5">
    <source>
        <dbReference type="ARBA" id="ARBA00022777"/>
    </source>
</evidence>
<proteinExistence type="predicted"/>
<keyword evidence="3" id="KW-0597">Phosphoprotein</keyword>
<dbReference type="PROSITE" id="PS50109">
    <property type="entry name" value="HIS_KIN"/>
    <property type="match status" value="1"/>
</dbReference>
<comment type="catalytic activity">
    <reaction evidence="1">
        <text>ATP + protein L-histidine = ADP + protein N-phospho-L-histidine.</text>
        <dbReference type="EC" id="2.7.13.3"/>
    </reaction>
</comment>
<dbReference type="GO" id="GO:0000156">
    <property type="term" value="F:phosphorelay response regulator activity"/>
    <property type="evidence" value="ECO:0007669"/>
    <property type="project" value="TreeGrafter"/>
</dbReference>
<organism evidence="8 9">
    <name type="scientific">Spirosoma aureum</name>
    <dbReference type="NCBI Taxonomy" id="2692134"/>
    <lineage>
        <taxon>Bacteria</taxon>
        <taxon>Pseudomonadati</taxon>
        <taxon>Bacteroidota</taxon>
        <taxon>Cytophagia</taxon>
        <taxon>Cytophagales</taxon>
        <taxon>Cytophagaceae</taxon>
        <taxon>Spirosoma</taxon>
    </lineage>
</organism>
<feature type="domain" description="Histidine kinase" evidence="7">
    <location>
        <begin position="219"/>
        <end position="455"/>
    </location>
</feature>
<dbReference type="GO" id="GO:0007234">
    <property type="term" value="P:osmosensory signaling via phosphorelay pathway"/>
    <property type="evidence" value="ECO:0007669"/>
    <property type="project" value="TreeGrafter"/>
</dbReference>
<dbReference type="InterPro" id="IPR050351">
    <property type="entry name" value="BphY/WalK/GraS-like"/>
</dbReference>
<dbReference type="PRINTS" id="PR00344">
    <property type="entry name" value="BCTRLSENSOR"/>
</dbReference>
<dbReference type="EC" id="2.7.13.3" evidence="2"/>
<dbReference type="InterPro" id="IPR036890">
    <property type="entry name" value="HATPase_C_sf"/>
</dbReference>
<keyword evidence="4" id="KW-0808">Transferase</keyword>
<dbReference type="Gene3D" id="3.30.450.40">
    <property type="match status" value="1"/>
</dbReference>
<dbReference type="InterPro" id="IPR036097">
    <property type="entry name" value="HisK_dim/P_sf"/>
</dbReference>
<dbReference type="SUPFAM" id="SSF55874">
    <property type="entry name" value="ATPase domain of HSP90 chaperone/DNA topoisomerase II/histidine kinase"/>
    <property type="match status" value="1"/>
</dbReference>
<dbReference type="InterPro" id="IPR029016">
    <property type="entry name" value="GAF-like_dom_sf"/>
</dbReference>
<dbReference type="SMART" id="SM00065">
    <property type="entry name" value="GAF"/>
    <property type="match status" value="1"/>
</dbReference>
<dbReference type="InterPro" id="IPR005467">
    <property type="entry name" value="His_kinase_dom"/>
</dbReference>
<evidence type="ECO:0000313" key="8">
    <source>
        <dbReference type="EMBL" id="QIP16538.1"/>
    </source>
</evidence>
<dbReference type="InterPro" id="IPR003661">
    <property type="entry name" value="HisK_dim/P_dom"/>
</dbReference>
<dbReference type="Gene3D" id="3.30.565.10">
    <property type="entry name" value="Histidine kinase-like ATPase, C-terminal domain"/>
    <property type="match status" value="1"/>
</dbReference>
<dbReference type="SMART" id="SM00387">
    <property type="entry name" value="HATPase_c"/>
    <property type="match status" value="1"/>
</dbReference>
<dbReference type="PANTHER" id="PTHR42878:SF15">
    <property type="entry name" value="BACTERIOPHYTOCHROME"/>
    <property type="match status" value="1"/>
</dbReference>
<dbReference type="Pfam" id="PF00512">
    <property type="entry name" value="HisKA"/>
    <property type="match status" value="1"/>
</dbReference>
<keyword evidence="6" id="KW-0175">Coiled coil</keyword>
<dbReference type="InterPro" id="IPR003594">
    <property type="entry name" value="HATPase_dom"/>
</dbReference>